<comment type="caution">
    <text evidence="1">The sequence shown here is derived from an EMBL/GenBank/DDBJ whole genome shotgun (WGS) entry which is preliminary data.</text>
</comment>
<evidence type="ECO:0000313" key="2">
    <source>
        <dbReference type="Proteomes" id="UP000887013"/>
    </source>
</evidence>
<protein>
    <submittedName>
        <fullName evidence="1">Uncharacterized protein</fullName>
    </submittedName>
</protein>
<keyword evidence="2" id="KW-1185">Reference proteome</keyword>
<dbReference type="OrthoDB" id="6508866at2759"/>
<accession>A0A8X6P3Y3</accession>
<gene>
    <name evidence="1" type="primary">AVEN_170139_1</name>
    <name evidence="1" type="ORF">NPIL_688291</name>
</gene>
<dbReference type="EMBL" id="BMAW01064500">
    <property type="protein sequence ID" value="GFT45478.1"/>
    <property type="molecule type" value="Genomic_DNA"/>
</dbReference>
<proteinExistence type="predicted"/>
<name>A0A8X6P3Y3_NEPPI</name>
<reference evidence="1" key="1">
    <citation type="submission" date="2020-08" db="EMBL/GenBank/DDBJ databases">
        <title>Multicomponent nature underlies the extraordinary mechanical properties of spider dragline silk.</title>
        <authorList>
            <person name="Kono N."/>
            <person name="Nakamura H."/>
            <person name="Mori M."/>
            <person name="Yoshida Y."/>
            <person name="Ohtoshi R."/>
            <person name="Malay A.D."/>
            <person name="Moran D.A.P."/>
            <person name="Tomita M."/>
            <person name="Numata K."/>
            <person name="Arakawa K."/>
        </authorList>
    </citation>
    <scope>NUCLEOTIDE SEQUENCE</scope>
</reference>
<dbReference type="Proteomes" id="UP000887013">
    <property type="component" value="Unassembled WGS sequence"/>
</dbReference>
<evidence type="ECO:0000313" key="1">
    <source>
        <dbReference type="EMBL" id="GFT45478.1"/>
    </source>
</evidence>
<sequence>MLHILRLVSTCEFAEKENELIRDRIILGTKDSGLQERLLRENNLGLENAIEIVRADEASLEQKRNMKYDTATVNFVKKKENQNRHNMSTKVVTI</sequence>
<dbReference type="AlphaFoldDB" id="A0A8X6P3Y3"/>
<organism evidence="1 2">
    <name type="scientific">Nephila pilipes</name>
    <name type="common">Giant wood spider</name>
    <name type="synonym">Nephila maculata</name>
    <dbReference type="NCBI Taxonomy" id="299642"/>
    <lineage>
        <taxon>Eukaryota</taxon>
        <taxon>Metazoa</taxon>
        <taxon>Ecdysozoa</taxon>
        <taxon>Arthropoda</taxon>
        <taxon>Chelicerata</taxon>
        <taxon>Arachnida</taxon>
        <taxon>Araneae</taxon>
        <taxon>Araneomorphae</taxon>
        <taxon>Entelegynae</taxon>
        <taxon>Araneoidea</taxon>
        <taxon>Nephilidae</taxon>
        <taxon>Nephila</taxon>
    </lineage>
</organism>